<feature type="signal peptide" evidence="2">
    <location>
        <begin position="1"/>
        <end position="23"/>
    </location>
</feature>
<organism evidence="3 4">
    <name type="scientific">Hyaloscypha hepaticicola</name>
    <dbReference type="NCBI Taxonomy" id="2082293"/>
    <lineage>
        <taxon>Eukaryota</taxon>
        <taxon>Fungi</taxon>
        <taxon>Dikarya</taxon>
        <taxon>Ascomycota</taxon>
        <taxon>Pezizomycotina</taxon>
        <taxon>Leotiomycetes</taxon>
        <taxon>Helotiales</taxon>
        <taxon>Hyaloscyphaceae</taxon>
        <taxon>Hyaloscypha</taxon>
    </lineage>
</organism>
<evidence type="ECO:0008006" key="5">
    <source>
        <dbReference type="Google" id="ProtNLM"/>
    </source>
</evidence>
<reference evidence="3 4" key="1">
    <citation type="submission" date="2016-05" db="EMBL/GenBank/DDBJ databases">
        <title>A degradative enzymes factory behind the ericoid mycorrhizal symbiosis.</title>
        <authorList>
            <consortium name="DOE Joint Genome Institute"/>
            <person name="Martino E."/>
            <person name="Morin E."/>
            <person name="Grelet G."/>
            <person name="Kuo A."/>
            <person name="Kohler A."/>
            <person name="Daghino S."/>
            <person name="Barry K."/>
            <person name="Choi C."/>
            <person name="Cichocki N."/>
            <person name="Clum A."/>
            <person name="Copeland A."/>
            <person name="Hainaut M."/>
            <person name="Haridas S."/>
            <person name="Labutti K."/>
            <person name="Lindquist E."/>
            <person name="Lipzen A."/>
            <person name="Khouja H.-R."/>
            <person name="Murat C."/>
            <person name="Ohm R."/>
            <person name="Olson A."/>
            <person name="Spatafora J."/>
            <person name="Veneault-Fourrey C."/>
            <person name="Henrissat B."/>
            <person name="Grigoriev I."/>
            <person name="Martin F."/>
            <person name="Perotto S."/>
        </authorList>
    </citation>
    <scope>NUCLEOTIDE SEQUENCE [LARGE SCALE GENOMIC DNA]</scope>
    <source>
        <strain evidence="3 4">UAMH 7357</strain>
    </source>
</reference>
<feature type="region of interest" description="Disordered" evidence="1">
    <location>
        <begin position="116"/>
        <end position="141"/>
    </location>
</feature>
<sequence>MEVAVRVLNLLLILVLVFQGLCAVPGIGKRQFFPWEIIPDIVPDIIPDIPKDPIPDIPGDPVPDIPGGPVPPGDGGPVILTLGKYSDNNQAPFSDLTGEWDPYFSRVDDILEAAAETDVNDNKPNETPGGPGGPKVGPPAGTPTIITYTITDFCSTPVAGGNCATIPTYITVFDPAQPTNACSAWSSLSSYCSGGGTNCACYSSSYYVPDQWNSLAAVCAKAVTGCPPTQTLPPVPVLPSPPLPRALSPALKARYPGPFWCDFARSAWSYALYCPTNTSTVAFAAVTPTPTTAAPTGSAATAIEVPRIKILTTVLFISILVFKYQYSNTHEY</sequence>
<evidence type="ECO:0000256" key="2">
    <source>
        <dbReference type="SAM" id="SignalP"/>
    </source>
</evidence>
<keyword evidence="4" id="KW-1185">Reference proteome</keyword>
<keyword evidence="2" id="KW-0732">Signal</keyword>
<dbReference type="STRING" id="1745343.A0A2J6PS58"/>
<name>A0A2J6PS58_9HELO</name>
<proteinExistence type="predicted"/>
<evidence type="ECO:0000313" key="3">
    <source>
        <dbReference type="EMBL" id="PMD16877.1"/>
    </source>
</evidence>
<evidence type="ECO:0000256" key="1">
    <source>
        <dbReference type="SAM" id="MobiDB-lite"/>
    </source>
</evidence>
<feature type="chain" id="PRO_5014430697" description="Extracellular membrane protein CFEM domain-containing protein" evidence="2">
    <location>
        <begin position="24"/>
        <end position="332"/>
    </location>
</feature>
<gene>
    <name evidence="3" type="ORF">NA56DRAFT_304199</name>
</gene>
<dbReference type="OrthoDB" id="3796816at2759"/>
<dbReference type="Proteomes" id="UP000235672">
    <property type="component" value="Unassembled WGS sequence"/>
</dbReference>
<evidence type="ECO:0000313" key="4">
    <source>
        <dbReference type="Proteomes" id="UP000235672"/>
    </source>
</evidence>
<protein>
    <recommendedName>
        <fullName evidence="5">Extracellular membrane protein CFEM domain-containing protein</fullName>
    </recommendedName>
</protein>
<dbReference type="AlphaFoldDB" id="A0A2J6PS58"/>
<accession>A0A2J6PS58</accession>
<dbReference type="EMBL" id="KZ613503">
    <property type="protein sequence ID" value="PMD16877.1"/>
    <property type="molecule type" value="Genomic_DNA"/>
</dbReference>